<proteinExistence type="inferred from homology"/>
<accession>A0A2H8TK80</accession>
<organism evidence="3">
    <name type="scientific">Melanaphis sacchari</name>
    <dbReference type="NCBI Taxonomy" id="742174"/>
    <lineage>
        <taxon>Eukaryota</taxon>
        <taxon>Metazoa</taxon>
        <taxon>Ecdysozoa</taxon>
        <taxon>Arthropoda</taxon>
        <taxon>Hexapoda</taxon>
        <taxon>Insecta</taxon>
        <taxon>Pterygota</taxon>
        <taxon>Neoptera</taxon>
        <taxon>Paraneoptera</taxon>
        <taxon>Hemiptera</taxon>
        <taxon>Sternorrhyncha</taxon>
        <taxon>Aphidomorpha</taxon>
        <taxon>Aphidoidea</taxon>
        <taxon>Aphididae</taxon>
        <taxon>Aphidini</taxon>
        <taxon>Melanaphis</taxon>
    </lineage>
</organism>
<evidence type="ECO:0000313" key="3">
    <source>
        <dbReference type="EMBL" id="MBW14543.1"/>
    </source>
</evidence>
<sequence>MVVKVYMSGISGNKEVKKRQQRVTMILDSKSISYDLIDITEPGKEDEKAYMQNNSKTKDGSKNALPPQIFNDDVYCGDYDDFDTANELDELDKFFDISTKSPPKELNGSTTVENVKNESTNELDELDKFFDISTKSPPKELNGSTTVENVKNESTNEVNDSNDGTN</sequence>
<dbReference type="PANTHER" id="PTHR12232">
    <property type="entry name" value="SH3 DOMAIN-BINDING GLUTAMIC ACID-RICH-LIKE PROTEIN"/>
    <property type="match status" value="1"/>
</dbReference>
<evidence type="ECO:0000256" key="1">
    <source>
        <dbReference type="ARBA" id="ARBA00007764"/>
    </source>
</evidence>
<dbReference type="SUPFAM" id="SSF52833">
    <property type="entry name" value="Thioredoxin-like"/>
    <property type="match status" value="1"/>
</dbReference>
<dbReference type="AlphaFoldDB" id="A0A2H8TK80"/>
<dbReference type="Pfam" id="PF04908">
    <property type="entry name" value="SH3BGR"/>
    <property type="match status" value="1"/>
</dbReference>
<gene>
    <name evidence="3" type="primary">Sh3beta_9</name>
</gene>
<dbReference type="InterPro" id="IPR036249">
    <property type="entry name" value="Thioredoxin-like_sf"/>
</dbReference>
<dbReference type="PROSITE" id="PS51354">
    <property type="entry name" value="GLUTAREDOXIN_2"/>
    <property type="match status" value="1"/>
</dbReference>
<dbReference type="GO" id="GO:0005737">
    <property type="term" value="C:cytoplasm"/>
    <property type="evidence" value="ECO:0007669"/>
    <property type="project" value="TreeGrafter"/>
</dbReference>
<evidence type="ECO:0000256" key="2">
    <source>
        <dbReference type="SAM" id="MobiDB-lite"/>
    </source>
</evidence>
<dbReference type="InterPro" id="IPR006993">
    <property type="entry name" value="Glut_rich_SH3-bd"/>
</dbReference>
<dbReference type="EMBL" id="GFXV01002738">
    <property type="protein sequence ID" value="MBW14543.1"/>
    <property type="molecule type" value="Transcribed_RNA"/>
</dbReference>
<dbReference type="OrthoDB" id="9932926at2759"/>
<dbReference type="Gene3D" id="3.40.30.10">
    <property type="entry name" value="Glutaredoxin"/>
    <property type="match status" value="1"/>
</dbReference>
<dbReference type="InterPro" id="IPR051033">
    <property type="entry name" value="SH3BGR"/>
</dbReference>
<reference evidence="3" key="1">
    <citation type="submission" date="2017-10" db="EMBL/GenBank/DDBJ databases">
        <title>Transcriptome Assembly of Sugarcane Aphid Adults.</title>
        <authorList>
            <person name="Scully E.D."/>
            <person name="Palmer N.A."/>
            <person name="Geib S.M."/>
            <person name="Sarath G."/>
            <person name="Sattler S.E."/>
        </authorList>
    </citation>
    <scope>NUCLEOTIDE SEQUENCE</scope>
    <source>
        <tissue evidence="3">Whole body</tissue>
    </source>
</reference>
<feature type="region of interest" description="Disordered" evidence="2">
    <location>
        <begin position="132"/>
        <end position="166"/>
    </location>
</feature>
<feature type="compositionally biased region" description="Polar residues" evidence="2">
    <location>
        <begin position="142"/>
        <end position="166"/>
    </location>
</feature>
<dbReference type="PANTHER" id="PTHR12232:SF15">
    <property type="entry name" value="SH3 DOMAIN-BINDING GLUTAMIC ACID-RICH PROTEIN HOMOLOG"/>
    <property type="match status" value="1"/>
</dbReference>
<dbReference type="CDD" id="cd03030">
    <property type="entry name" value="GRX_SH3BGR"/>
    <property type="match status" value="1"/>
</dbReference>
<name>A0A2H8TK80_9HEMI</name>
<comment type="similarity">
    <text evidence="1">Belongs to the SH3BGR family.</text>
</comment>
<protein>
    <submittedName>
        <fullName evidence="3">SH3 domain-binding glutamic acid-rich</fullName>
    </submittedName>
</protein>